<comment type="caution">
    <text evidence="1">The sequence shown here is derived from an EMBL/GenBank/DDBJ whole genome shotgun (WGS) entry which is preliminary data.</text>
</comment>
<evidence type="ECO:0000313" key="1">
    <source>
        <dbReference type="EMBL" id="GBP26379.1"/>
    </source>
</evidence>
<proteinExistence type="predicted"/>
<name>A0A4C1UJ77_EUMVA</name>
<dbReference type="Proteomes" id="UP000299102">
    <property type="component" value="Unassembled WGS sequence"/>
</dbReference>
<organism evidence="1 2">
    <name type="scientific">Eumeta variegata</name>
    <name type="common">Bagworm moth</name>
    <name type="synonym">Eumeta japonica</name>
    <dbReference type="NCBI Taxonomy" id="151549"/>
    <lineage>
        <taxon>Eukaryota</taxon>
        <taxon>Metazoa</taxon>
        <taxon>Ecdysozoa</taxon>
        <taxon>Arthropoda</taxon>
        <taxon>Hexapoda</taxon>
        <taxon>Insecta</taxon>
        <taxon>Pterygota</taxon>
        <taxon>Neoptera</taxon>
        <taxon>Endopterygota</taxon>
        <taxon>Lepidoptera</taxon>
        <taxon>Glossata</taxon>
        <taxon>Ditrysia</taxon>
        <taxon>Tineoidea</taxon>
        <taxon>Psychidae</taxon>
        <taxon>Oiketicinae</taxon>
        <taxon>Eumeta</taxon>
    </lineage>
</organism>
<accession>A0A4C1UJ77</accession>
<protein>
    <submittedName>
        <fullName evidence="1">Uncharacterized protein</fullName>
    </submittedName>
</protein>
<dbReference type="AlphaFoldDB" id="A0A4C1UJ77"/>
<dbReference type="EMBL" id="BGZK01000180">
    <property type="protein sequence ID" value="GBP26379.1"/>
    <property type="molecule type" value="Genomic_DNA"/>
</dbReference>
<reference evidence="1 2" key="1">
    <citation type="journal article" date="2019" name="Commun. Biol.">
        <title>The bagworm genome reveals a unique fibroin gene that provides high tensile strength.</title>
        <authorList>
            <person name="Kono N."/>
            <person name="Nakamura H."/>
            <person name="Ohtoshi R."/>
            <person name="Tomita M."/>
            <person name="Numata K."/>
            <person name="Arakawa K."/>
        </authorList>
    </citation>
    <scope>NUCLEOTIDE SEQUENCE [LARGE SCALE GENOMIC DNA]</scope>
</reference>
<keyword evidence="2" id="KW-1185">Reference proteome</keyword>
<evidence type="ECO:0000313" key="2">
    <source>
        <dbReference type="Proteomes" id="UP000299102"/>
    </source>
</evidence>
<gene>
    <name evidence="1" type="ORF">EVAR_75511_1</name>
</gene>
<sequence length="103" mass="12002">MTRKENKACDIAAYGVNKYIQSRLRSGFGIDKWAAGKCRKDRRRPLVTSLDRSYTEIRRRQVFSERARRRRVSSAVNDSPLSVRRFSDVDLYWPILIPPAVSL</sequence>